<proteinExistence type="predicted"/>
<dbReference type="Proteomes" id="UP000276389">
    <property type="component" value="Unassembled WGS sequence"/>
</dbReference>
<keyword evidence="4" id="KW-0973">c-di-GMP</keyword>
<evidence type="ECO:0000256" key="2">
    <source>
        <dbReference type="ARBA" id="ARBA00012282"/>
    </source>
</evidence>
<dbReference type="EC" id="3.1.4.52" evidence="2"/>
<dbReference type="Gene3D" id="3.20.20.450">
    <property type="entry name" value="EAL domain"/>
    <property type="match status" value="1"/>
</dbReference>
<dbReference type="InterPro" id="IPR035919">
    <property type="entry name" value="EAL_sf"/>
</dbReference>
<evidence type="ECO:0000256" key="5">
    <source>
        <dbReference type="ARBA" id="ARBA00022692"/>
    </source>
</evidence>
<keyword evidence="7 10" id="KW-1133">Transmembrane helix</keyword>
<evidence type="ECO:0000256" key="6">
    <source>
        <dbReference type="ARBA" id="ARBA00022801"/>
    </source>
</evidence>
<accession>A0A3R9Q577</accession>
<organism evidence="12 13">
    <name type="scientific">Enterobacter huaxiensis</name>
    <dbReference type="NCBI Taxonomy" id="2494702"/>
    <lineage>
        <taxon>Bacteria</taxon>
        <taxon>Pseudomonadati</taxon>
        <taxon>Pseudomonadota</taxon>
        <taxon>Gammaproteobacteria</taxon>
        <taxon>Enterobacterales</taxon>
        <taxon>Enterobacteriaceae</taxon>
        <taxon>Enterobacter</taxon>
    </lineage>
</organism>
<evidence type="ECO:0000313" key="13">
    <source>
        <dbReference type="Proteomes" id="UP000276389"/>
    </source>
</evidence>
<protein>
    <recommendedName>
        <fullName evidence="2">cyclic-guanylate-specific phosphodiesterase</fullName>
        <ecNumber evidence="2">3.1.4.52</ecNumber>
    </recommendedName>
</protein>
<evidence type="ECO:0000256" key="1">
    <source>
        <dbReference type="ARBA" id="ARBA00004651"/>
    </source>
</evidence>
<reference evidence="12 13" key="1">
    <citation type="submission" date="2018-12" db="EMBL/GenBank/DDBJ databases">
        <title>The Genome Submission of two Enterobacter spp. strains.</title>
        <authorList>
            <person name="Wu W."/>
            <person name="Wei L."/>
            <person name="Feng Y."/>
            <person name="Zong Z."/>
        </authorList>
    </citation>
    <scope>NUCLEOTIDE SEQUENCE [LARGE SCALE GENOMIC DNA]</scope>
    <source>
        <strain evidence="12 13">WCHEHu045002</strain>
    </source>
</reference>
<evidence type="ECO:0000313" key="12">
    <source>
        <dbReference type="EMBL" id="RSK69401.1"/>
    </source>
</evidence>
<comment type="subcellular location">
    <subcellularLocation>
        <location evidence="1">Cell membrane</location>
        <topology evidence="1">Multi-pass membrane protein</topology>
    </subcellularLocation>
</comment>
<dbReference type="EMBL" id="RWHU01000002">
    <property type="protein sequence ID" value="RSK69401.1"/>
    <property type="molecule type" value="Genomic_DNA"/>
</dbReference>
<name>A0A3R9Q577_9ENTR</name>
<evidence type="ECO:0000256" key="8">
    <source>
        <dbReference type="ARBA" id="ARBA00023136"/>
    </source>
</evidence>
<dbReference type="PROSITE" id="PS50883">
    <property type="entry name" value="EAL"/>
    <property type="match status" value="1"/>
</dbReference>
<dbReference type="Pfam" id="PF00563">
    <property type="entry name" value="EAL"/>
    <property type="match status" value="1"/>
</dbReference>
<dbReference type="InterPro" id="IPR001633">
    <property type="entry name" value="EAL_dom"/>
</dbReference>
<keyword evidence="8 10" id="KW-0472">Membrane</keyword>
<dbReference type="PANTHER" id="PTHR33121:SF79">
    <property type="entry name" value="CYCLIC DI-GMP PHOSPHODIESTERASE PDED-RELATED"/>
    <property type="match status" value="1"/>
</dbReference>
<dbReference type="CDD" id="cd01948">
    <property type="entry name" value="EAL"/>
    <property type="match status" value="1"/>
</dbReference>
<comment type="caution">
    <text evidence="12">The sequence shown here is derived from an EMBL/GenBank/DDBJ whole genome shotgun (WGS) entry which is preliminary data.</text>
</comment>
<evidence type="ECO:0000256" key="9">
    <source>
        <dbReference type="ARBA" id="ARBA00034290"/>
    </source>
</evidence>
<dbReference type="AlphaFoldDB" id="A0A3R9Q577"/>
<dbReference type="SUPFAM" id="SSF141868">
    <property type="entry name" value="EAL domain-like"/>
    <property type="match status" value="1"/>
</dbReference>
<evidence type="ECO:0000256" key="4">
    <source>
        <dbReference type="ARBA" id="ARBA00022636"/>
    </source>
</evidence>
<dbReference type="GO" id="GO:0005886">
    <property type="term" value="C:plasma membrane"/>
    <property type="evidence" value="ECO:0007669"/>
    <property type="project" value="UniProtKB-SubCell"/>
</dbReference>
<dbReference type="PANTHER" id="PTHR33121">
    <property type="entry name" value="CYCLIC DI-GMP PHOSPHODIESTERASE PDEF"/>
    <property type="match status" value="1"/>
</dbReference>
<dbReference type="SMART" id="SM00052">
    <property type="entry name" value="EAL"/>
    <property type="match status" value="1"/>
</dbReference>
<feature type="domain" description="EAL" evidence="11">
    <location>
        <begin position="247"/>
        <end position="498"/>
    </location>
</feature>
<gene>
    <name evidence="12" type="ORF">EJE24_06300</name>
</gene>
<keyword evidence="6" id="KW-0378">Hydrolase</keyword>
<evidence type="ECO:0000259" key="11">
    <source>
        <dbReference type="PROSITE" id="PS50883"/>
    </source>
</evidence>
<keyword evidence="5 10" id="KW-0812">Transmembrane</keyword>
<dbReference type="InterPro" id="IPR024744">
    <property type="entry name" value="CSS-motif_dom"/>
</dbReference>
<dbReference type="GO" id="GO:0071111">
    <property type="term" value="F:cyclic-guanylate-specific phosphodiesterase activity"/>
    <property type="evidence" value="ECO:0007669"/>
    <property type="project" value="UniProtKB-EC"/>
</dbReference>
<evidence type="ECO:0000256" key="3">
    <source>
        <dbReference type="ARBA" id="ARBA00022475"/>
    </source>
</evidence>
<comment type="catalytic activity">
    <reaction evidence="9">
        <text>3',3'-c-di-GMP + H2O = 5'-phosphoguanylyl(3'-&gt;5')guanosine + H(+)</text>
        <dbReference type="Rhea" id="RHEA:24902"/>
        <dbReference type="ChEBI" id="CHEBI:15377"/>
        <dbReference type="ChEBI" id="CHEBI:15378"/>
        <dbReference type="ChEBI" id="CHEBI:58754"/>
        <dbReference type="ChEBI" id="CHEBI:58805"/>
        <dbReference type="EC" id="3.1.4.52"/>
    </reaction>
</comment>
<dbReference type="OrthoDB" id="675397at2"/>
<sequence length="507" mass="57279">MKKIIAVAFISTLLVVLSLYAVNALITGQQKIKQLEISHTLLHYSEDLSQNVALALKSITSQGCDKHSLDNYRKSRLDSTYFGDIGYIENGKVVCTAFWGKLAHPVDLPAELHKTANGFTLAQFSRKDFFIGNAAIYNNVIIFTSRYAYDKFTPVTASYSLISTTKDFGRTFFSVTPNAEQRSWLQSSLFTLTVTQCSKKWDLCVTVKHHDAGLASLSAAAFILLCTFLYFIWFSLTLFSVRLYEDRLSVERRLVRAVRNNTISASYQPIIRVHDKKIVGIEVLSRWRDNNYLNVSPELFIPLIKKIGLYNLYYINMIKKSLSEVGPLAIKHQLVISLNVGRTEIEDGRFMHALRRECLLNNIPLSLIKVELSENAVSSASILEAFCEELKSAKVKISIDDFGVQNSNLARLSHLHYDEIKIDKSLVDGISEEYKQDIFVIFSDALAKLNKTLVFEGVESETQFNFIAERYPDALVQGWYFSKSLTRSELAEMLAGAVTHYPIDSGS</sequence>
<dbReference type="InterPro" id="IPR050706">
    <property type="entry name" value="Cyclic-di-GMP_PDE-like"/>
</dbReference>
<dbReference type="Pfam" id="PF12792">
    <property type="entry name" value="CSS-motif"/>
    <property type="match status" value="1"/>
</dbReference>
<evidence type="ECO:0000256" key="7">
    <source>
        <dbReference type="ARBA" id="ARBA00022989"/>
    </source>
</evidence>
<keyword evidence="3" id="KW-1003">Cell membrane</keyword>
<feature type="transmembrane region" description="Helical" evidence="10">
    <location>
        <begin position="219"/>
        <end position="244"/>
    </location>
</feature>
<dbReference type="RefSeq" id="WP_119934629.1">
    <property type="nucleotide sequence ID" value="NZ_CP043342.1"/>
</dbReference>
<evidence type="ECO:0000256" key="10">
    <source>
        <dbReference type="SAM" id="Phobius"/>
    </source>
</evidence>